<gene>
    <name evidence="1" type="ORF">MHI_LOCUS966162</name>
</gene>
<dbReference type="Proteomes" id="UP000752696">
    <property type="component" value="Unassembled WGS sequence"/>
</dbReference>
<proteinExistence type="predicted"/>
<accession>A0A6V7HN56</accession>
<protein>
    <submittedName>
        <fullName evidence="1">Uncharacterized protein</fullName>
    </submittedName>
</protein>
<sequence length="132" mass="15323">MEIRSHHFGQLLGQSIGKEAGKTRKMLETSVASRVVERVADLLALISRSSDHEAHGLPDWSMNNPIPYLGKLIYITERDVPVGKIPRYIDHRASQTTVRDNAPILNHCYQRREQRKNCQIYSSRRQREMDKR</sequence>
<evidence type="ECO:0000313" key="1">
    <source>
        <dbReference type="EMBL" id="CAD1480811.1"/>
    </source>
</evidence>
<reference evidence="1" key="1">
    <citation type="submission" date="2020-07" db="EMBL/GenBank/DDBJ databases">
        <authorList>
            <person name="Nazaruddin N."/>
        </authorList>
    </citation>
    <scope>NUCLEOTIDE SEQUENCE</scope>
</reference>
<dbReference type="EMBL" id="CAJDYZ010012830">
    <property type="protein sequence ID" value="CAD1480811.1"/>
    <property type="molecule type" value="Genomic_DNA"/>
</dbReference>
<name>A0A6V7HN56_9HYME</name>
<keyword evidence="2" id="KW-1185">Reference proteome</keyword>
<evidence type="ECO:0000313" key="2">
    <source>
        <dbReference type="Proteomes" id="UP000752696"/>
    </source>
</evidence>
<organism evidence="1 2">
    <name type="scientific">Heterotrigona itama</name>
    <dbReference type="NCBI Taxonomy" id="395501"/>
    <lineage>
        <taxon>Eukaryota</taxon>
        <taxon>Metazoa</taxon>
        <taxon>Ecdysozoa</taxon>
        <taxon>Arthropoda</taxon>
        <taxon>Hexapoda</taxon>
        <taxon>Insecta</taxon>
        <taxon>Pterygota</taxon>
        <taxon>Neoptera</taxon>
        <taxon>Endopterygota</taxon>
        <taxon>Hymenoptera</taxon>
        <taxon>Apocrita</taxon>
        <taxon>Aculeata</taxon>
        <taxon>Apoidea</taxon>
        <taxon>Anthophila</taxon>
        <taxon>Apidae</taxon>
        <taxon>Heterotrigona</taxon>
    </lineage>
</organism>
<dbReference type="AlphaFoldDB" id="A0A6V7HN56"/>
<comment type="caution">
    <text evidence="1">The sequence shown here is derived from an EMBL/GenBank/DDBJ whole genome shotgun (WGS) entry which is preliminary data.</text>
</comment>